<dbReference type="Proteomes" id="UP000077202">
    <property type="component" value="Unassembled WGS sequence"/>
</dbReference>
<accession>A0A176VP50</accession>
<feature type="compositionally biased region" description="Basic and acidic residues" evidence="1">
    <location>
        <begin position="201"/>
        <end position="225"/>
    </location>
</feature>
<keyword evidence="4" id="KW-1185">Reference proteome</keyword>
<protein>
    <recommendedName>
        <fullName evidence="2">Spt5 KOW domain-containing protein</fullName>
    </recommendedName>
</protein>
<sequence>MDDISSHLHQESFRVEPCKSDDDEQVMNGYDFAPSTAAPSSSWVLPNLMVQVGREGLGAFPGIVREVMLEGTCLVALAESTRGEHVMASESDLTMIEPDVSDDVKIVSGAYRHKTGKLVEKVGSQGLVLLADGFGLRYIDMKSIGKLEFVSHTFISEYESSTDEKYAAQREGGHVRGSNVGRRKQGEHTYNDDNDADDADSNERRQDVEPTRSEEDHQLKVHIDVHEEDERDNEPSRIEDDQQDSTADAATEDHKEAFVSATAEEEQLRKVDVDVPEEERRSDHETATMEEDYQAKIDVHVPEEHSRDNDKSTKIGDEQRGRIADDAPTEDSRNKEPTKNENDEPDKTEEGKHDAELPEQADVLIIGIVDAINNQECVCFTDET</sequence>
<evidence type="ECO:0000313" key="4">
    <source>
        <dbReference type="Proteomes" id="UP000077202"/>
    </source>
</evidence>
<feature type="domain" description="Spt5 KOW" evidence="2">
    <location>
        <begin position="44"/>
        <end position="93"/>
    </location>
</feature>
<reference evidence="3" key="1">
    <citation type="submission" date="2016-03" db="EMBL/GenBank/DDBJ databases">
        <title>Mechanisms controlling the formation of the plant cell surface in tip-growing cells are functionally conserved among land plants.</title>
        <authorList>
            <person name="Honkanen S."/>
            <person name="Jones V.A."/>
            <person name="Morieri G."/>
            <person name="Champion C."/>
            <person name="Hetherington A.J."/>
            <person name="Kelly S."/>
            <person name="Saint-Marcoux D."/>
            <person name="Proust H."/>
            <person name="Prescott H."/>
            <person name="Dolan L."/>
        </authorList>
    </citation>
    <scope>NUCLEOTIDE SEQUENCE [LARGE SCALE GENOMIC DNA]</scope>
    <source>
        <tissue evidence="3">Whole gametophyte</tissue>
    </source>
</reference>
<feature type="compositionally biased region" description="Basic and acidic residues" evidence="1">
    <location>
        <begin position="165"/>
        <end position="174"/>
    </location>
</feature>
<dbReference type="EMBL" id="LVLJ01003285">
    <property type="protein sequence ID" value="OAE22051.1"/>
    <property type="molecule type" value="Genomic_DNA"/>
</dbReference>
<feature type="region of interest" description="Disordered" evidence="1">
    <location>
        <begin position="165"/>
        <end position="359"/>
    </location>
</feature>
<evidence type="ECO:0000256" key="1">
    <source>
        <dbReference type="SAM" id="MobiDB-lite"/>
    </source>
</evidence>
<feature type="compositionally biased region" description="Basic and acidic residues" evidence="1">
    <location>
        <begin position="266"/>
        <end position="342"/>
    </location>
</feature>
<dbReference type="Pfam" id="PF23038">
    <property type="entry name" value="KOW6_SPT51-2"/>
    <property type="match status" value="1"/>
</dbReference>
<dbReference type="InterPro" id="IPR057935">
    <property type="entry name" value="KOW_Spt5_6_plant"/>
</dbReference>
<name>A0A176VP50_MARPO</name>
<proteinExistence type="predicted"/>
<gene>
    <name evidence="3" type="ORF">AXG93_3719s1310</name>
</gene>
<organism evidence="3 4">
    <name type="scientific">Marchantia polymorpha subsp. ruderalis</name>
    <dbReference type="NCBI Taxonomy" id="1480154"/>
    <lineage>
        <taxon>Eukaryota</taxon>
        <taxon>Viridiplantae</taxon>
        <taxon>Streptophyta</taxon>
        <taxon>Embryophyta</taxon>
        <taxon>Marchantiophyta</taxon>
        <taxon>Marchantiopsida</taxon>
        <taxon>Marchantiidae</taxon>
        <taxon>Marchantiales</taxon>
        <taxon>Marchantiaceae</taxon>
        <taxon>Marchantia</taxon>
    </lineage>
</organism>
<dbReference type="AlphaFoldDB" id="A0A176VP50"/>
<evidence type="ECO:0000259" key="2">
    <source>
        <dbReference type="Pfam" id="PF23038"/>
    </source>
</evidence>
<evidence type="ECO:0000313" key="3">
    <source>
        <dbReference type="EMBL" id="OAE22051.1"/>
    </source>
</evidence>
<comment type="caution">
    <text evidence="3">The sequence shown here is derived from an EMBL/GenBank/DDBJ whole genome shotgun (WGS) entry which is preliminary data.</text>
</comment>